<dbReference type="InterPro" id="IPR013805">
    <property type="entry name" value="GrpE_CC"/>
</dbReference>
<reference evidence="5" key="1">
    <citation type="journal article" date="2014" name="Front. Microbiol.">
        <title>High frequency of phylogenetically diverse reductive dehalogenase-homologous genes in deep subseafloor sedimentary metagenomes.</title>
        <authorList>
            <person name="Kawai M."/>
            <person name="Futagami T."/>
            <person name="Toyoda A."/>
            <person name="Takaki Y."/>
            <person name="Nishi S."/>
            <person name="Hori S."/>
            <person name="Arai W."/>
            <person name="Tsubouchi T."/>
            <person name="Morono Y."/>
            <person name="Uchiyama I."/>
            <person name="Ito T."/>
            <person name="Fujiyama A."/>
            <person name="Inagaki F."/>
            <person name="Takami H."/>
        </authorList>
    </citation>
    <scope>NUCLEOTIDE SEQUENCE</scope>
    <source>
        <strain evidence="5">Expedition CK06-06</strain>
    </source>
</reference>
<evidence type="ECO:0000256" key="2">
    <source>
        <dbReference type="ARBA" id="ARBA00023186"/>
    </source>
</evidence>
<evidence type="ECO:0000256" key="1">
    <source>
        <dbReference type="ARBA" id="ARBA00009054"/>
    </source>
</evidence>
<comment type="caution">
    <text evidence="5">The sequence shown here is derived from an EMBL/GenBank/DDBJ whole genome shotgun (WGS) entry which is preliminary data.</text>
</comment>
<dbReference type="AlphaFoldDB" id="X1IUM9"/>
<organism evidence="5">
    <name type="scientific">marine sediment metagenome</name>
    <dbReference type="NCBI Taxonomy" id="412755"/>
    <lineage>
        <taxon>unclassified sequences</taxon>
        <taxon>metagenomes</taxon>
        <taxon>ecological metagenomes</taxon>
    </lineage>
</organism>
<dbReference type="GO" id="GO:0006457">
    <property type="term" value="P:protein folding"/>
    <property type="evidence" value="ECO:0007669"/>
    <property type="project" value="InterPro"/>
</dbReference>
<protein>
    <recommendedName>
        <fullName evidence="6">Nucleotide exchange factor GrpE</fullName>
    </recommendedName>
</protein>
<keyword evidence="3" id="KW-0175">Coiled coil</keyword>
<evidence type="ECO:0008006" key="6">
    <source>
        <dbReference type="Google" id="ProtNLM"/>
    </source>
</evidence>
<evidence type="ECO:0000256" key="4">
    <source>
        <dbReference type="SAM" id="MobiDB-lite"/>
    </source>
</evidence>
<evidence type="ECO:0000256" key="3">
    <source>
        <dbReference type="SAM" id="Coils"/>
    </source>
</evidence>
<dbReference type="Pfam" id="PF01025">
    <property type="entry name" value="GrpE"/>
    <property type="match status" value="1"/>
</dbReference>
<dbReference type="Gene3D" id="3.90.20.20">
    <property type="match status" value="1"/>
</dbReference>
<feature type="compositionally biased region" description="Polar residues" evidence="4">
    <location>
        <begin position="1"/>
        <end position="10"/>
    </location>
</feature>
<dbReference type="SUPFAM" id="SSF58014">
    <property type="entry name" value="Coiled-coil domain of nucleotide exchange factor GrpE"/>
    <property type="match status" value="1"/>
</dbReference>
<dbReference type="GO" id="GO:0042803">
    <property type="term" value="F:protein homodimerization activity"/>
    <property type="evidence" value="ECO:0007669"/>
    <property type="project" value="InterPro"/>
</dbReference>
<name>X1IUM9_9ZZZZ</name>
<dbReference type="GO" id="GO:0051087">
    <property type="term" value="F:protein-folding chaperone binding"/>
    <property type="evidence" value="ECO:0007669"/>
    <property type="project" value="InterPro"/>
</dbReference>
<feature type="region of interest" description="Disordered" evidence="4">
    <location>
        <begin position="1"/>
        <end position="61"/>
    </location>
</feature>
<feature type="compositionally biased region" description="Basic and acidic residues" evidence="4">
    <location>
        <begin position="15"/>
        <end position="25"/>
    </location>
</feature>
<proteinExistence type="inferred from homology"/>
<keyword evidence="2" id="KW-0143">Chaperone</keyword>
<sequence length="96" mass="10994">MPTDSTNQRQPVGESKAEPASDRDQSTANISAEGEGEDKVRPVQPKSRAKPDRGPTDARKIKELETRFKELEDKYIRLRAEYDNHIKRTSKEKKVK</sequence>
<feature type="compositionally biased region" description="Basic and acidic residues" evidence="4">
    <location>
        <begin position="49"/>
        <end position="61"/>
    </location>
</feature>
<dbReference type="GO" id="GO:0000774">
    <property type="term" value="F:adenyl-nucleotide exchange factor activity"/>
    <property type="evidence" value="ECO:0007669"/>
    <property type="project" value="InterPro"/>
</dbReference>
<dbReference type="EMBL" id="BARU01043882">
    <property type="protein sequence ID" value="GAH86131.1"/>
    <property type="molecule type" value="Genomic_DNA"/>
</dbReference>
<gene>
    <name evidence="5" type="ORF">S03H2_67105</name>
</gene>
<accession>X1IUM9</accession>
<comment type="similarity">
    <text evidence="1">Belongs to the GrpE family.</text>
</comment>
<evidence type="ECO:0000313" key="5">
    <source>
        <dbReference type="EMBL" id="GAH86131.1"/>
    </source>
</evidence>
<dbReference type="InterPro" id="IPR000740">
    <property type="entry name" value="GrpE"/>
</dbReference>
<feature type="non-terminal residue" evidence="5">
    <location>
        <position position="96"/>
    </location>
</feature>
<feature type="coiled-coil region" evidence="3">
    <location>
        <begin position="61"/>
        <end position="88"/>
    </location>
</feature>